<dbReference type="Proteomes" id="UP000824120">
    <property type="component" value="Chromosome 4"/>
</dbReference>
<feature type="compositionally biased region" description="Basic residues" evidence="1">
    <location>
        <begin position="68"/>
        <end position="79"/>
    </location>
</feature>
<proteinExistence type="predicted"/>
<feature type="region of interest" description="Disordered" evidence="1">
    <location>
        <begin position="25"/>
        <end position="167"/>
    </location>
</feature>
<sequence>MPKYCKTCKLEGHNENKCYVIKSRIVSTGRKGETNGQRKTGDIFTNNDKQDMEKEDNNRREERNRCGTQKHKIRRHKKSNQYGTLADQEENKERNKPDDKEEELTKERTNEIEEFEKVAESIVETRRQEDNADKGDLRDIKKPKQGNVEEEQIEIDMQGPTRHAQCS</sequence>
<evidence type="ECO:0000313" key="3">
    <source>
        <dbReference type="Proteomes" id="UP000824120"/>
    </source>
</evidence>
<feature type="compositionally biased region" description="Polar residues" evidence="1">
    <location>
        <begin position="34"/>
        <end position="47"/>
    </location>
</feature>
<feature type="compositionally biased region" description="Basic and acidic residues" evidence="1">
    <location>
        <begin position="89"/>
        <end position="142"/>
    </location>
</feature>
<dbReference type="OrthoDB" id="10584480at2759"/>
<gene>
    <name evidence="2" type="ORF">H5410_020751</name>
</gene>
<evidence type="ECO:0000313" key="2">
    <source>
        <dbReference type="EMBL" id="KAG5609470.1"/>
    </source>
</evidence>
<keyword evidence="3" id="KW-1185">Reference proteome</keyword>
<organism evidence="2 3">
    <name type="scientific">Solanum commersonii</name>
    <name type="common">Commerson's wild potato</name>
    <name type="synonym">Commerson's nightshade</name>
    <dbReference type="NCBI Taxonomy" id="4109"/>
    <lineage>
        <taxon>Eukaryota</taxon>
        <taxon>Viridiplantae</taxon>
        <taxon>Streptophyta</taxon>
        <taxon>Embryophyta</taxon>
        <taxon>Tracheophyta</taxon>
        <taxon>Spermatophyta</taxon>
        <taxon>Magnoliopsida</taxon>
        <taxon>eudicotyledons</taxon>
        <taxon>Gunneridae</taxon>
        <taxon>Pentapetalae</taxon>
        <taxon>asterids</taxon>
        <taxon>lamiids</taxon>
        <taxon>Solanales</taxon>
        <taxon>Solanaceae</taxon>
        <taxon>Solanoideae</taxon>
        <taxon>Solaneae</taxon>
        <taxon>Solanum</taxon>
    </lineage>
</organism>
<reference evidence="2 3" key="1">
    <citation type="submission" date="2020-09" db="EMBL/GenBank/DDBJ databases">
        <title>De no assembly of potato wild relative species, Solanum commersonii.</title>
        <authorList>
            <person name="Cho K."/>
        </authorList>
    </citation>
    <scope>NUCLEOTIDE SEQUENCE [LARGE SCALE GENOMIC DNA]</scope>
    <source>
        <strain evidence="2">LZ3.2</strain>
        <tissue evidence="2">Leaf</tissue>
    </source>
</reference>
<name>A0A9J5ZF59_SOLCO</name>
<dbReference type="EMBL" id="JACXVP010000004">
    <property type="protein sequence ID" value="KAG5609470.1"/>
    <property type="molecule type" value="Genomic_DNA"/>
</dbReference>
<feature type="compositionally biased region" description="Basic and acidic residues" evidence="1">
    <location>
        <begin position="48"/>
        <end position="65"/>
    </location>
</feature>
<protein>
    <submittedName>
        <fullName evidence="2">Uncharacterized protein</fullName>
    </submittedName>
</protein>
<accession>A0A9J5ZF59</accession>
<dbReference type="AlphaFoldDB" id="A0A9J5ZF59"/>
<comment type="caution">
    <text evidence="2">The sequence shown here is derived from an EMBL/GenBank/DDBJ whole genome shotgun (WGS) entry which is preliminary data.</text>
</comment>
<evidence type="ECO:0000256" key="1">
    <source>
        <dbReference type="SAM" id="MobiDB-lite"/>
    </source>
</evidence>